<keyword evidence="4" id="KW-0472">Membrane</keyword>
<feature type="domain" description="SusD-like N-terminal" evidence="7">
    <location>
        <begin position="93"/>
        <end position="227"/>
    </location>
</feature>
<accession>A0A4S8HXX2</accession>
<evidence type="ECO:0000256" key="1">
    <source>
        <dbReference type="ARBA" id="ARBA00004442"/>
    </source>
</evidence>
<organism evidence="8 9">
    <name type="scientific">Niastella caeni</name>
    <dbReference type="NCBI Taxonomy" id="2569763"/>
    <lineage>
        <taxon>Bacteria</taxon>
        <taxon>Pseudomonadati</taxon>
        <taxon>Bacteroidota</taxon>
        <taxon>Chitinophagia</taxon>
        <taxon>Chitinophagales</taxon>
        <taxon>Chitinophagaceae</taxon>
        <taxon>Niastella</taxon>
    </lineage>
</organism>
<dbReference type="Gene3D" id="1.25.40.390">
    <property type="match status" value="1"/>
</dbReference>
<comment type="similarity">
    <text evidence="2">Belongs to the SusD family.</text>
</comment>
<evidence type="ECO:0000256" key="4">
    <source>
        <dbReference type="ARBA" id="ARBA00023136"/>
    </source>
</evidence>
<dbReference type="InterPro" id="IPR033985">
    <property type="entry name" value="SusD-like_N"/>
</dbReference>
<dbReference type="Proteomes" id="UP000306918">
    <property type="component" value="Unassembled WGS sequence"/>
</dbReference>
<sequence length="465" mass="51976">MKCLWLHTNKCFWITGMLFILATTGCKKLVQVDEPDDSLTAGTVFSNDSLAQAAVAGLYIKIMSSTKFLLNGGMSLFPSLSADELQRTIAMNSEDQFYINAINPRSLTVNTNFWKAAYAYIYQCNICIEGLSKSTGVTAAVKNRLSGEVKFVRALCYYYLVNLYGDVPLVLGTNAEVNALLPRTSVNQVYKQMETDLVAAADALTDAKENTTPTTYAAKALLARVYLHLSDNTKAEEMASAVINAGQFSLQSDLNAVFKSNSKETIFQWAPVMDKINAAEGFMFIQPNPGIRPTYVLTTNLKNAFEGDDLRMQHWVGMVTSGTQTYYYPYKYKIYQSINGNAPTEYNVVLRLAEQYLIRAEALARQGKIAQAVADINTIRTRAQLPDISTSIGNDACLQAIEQERRIELFAEWGHRWFDLKRTNRADAVLSAVKGSNWHPHDRLYPIPFTELELDPNLKQNPGYD</sequence>
<evidence type="ECO:0000259" key="7">
    <source>
        <dbReference type="Pfam" id="PF14322"/>
    </source>
</evidence>
<evidence type="ECO:0000313" key="8">
    <source>
        <dbReference type="EMBL" id="THU40628.1"/>
    </source>
</evidence>
<proteinExistence type="inferred from homology"/>
<dbReference type="InterPro" id="IPR011990">
    <property type="entry name" value="TPR-like_helical_dom_sf"/>
</dbReference>
<dbReference type="CDD" id="cd08977">
    <property type="entry name" value="SusD"/>
    <property type="match status" value="1"/>
</dbReference>
<dbReference type="InterPro" id="IPR012944">
    <property type="entry name" value="SusD_RagB_dom"/>
</dbReference>
<gene>
    <name evidence="8" type="ORF">FAM09_00495</name>
</gene>
<evidence type="ECO:0000313" key="9">
    <source>
        <dbReference type="Proteomes" id="UP000306918"/>
    </source>
</evidence>
<dbReference type="OrthoDB" id="625727at2"/>
<evidence type="ECO:0000256" key="3">
    <source>
        <dbReference type="ARBA" id="ARBA00022729"/>
    </source>
</evidence>
<dbReference type="GO" id="GO:0009279">
    <property type="term" value="C:cell outer membrane"/>
    <property type="evidence" value="ECO:0007669"/>
    <property type="project" value="UniProtKB-SubCell"/>
</dbReference>
<keyword evidence="3" id="KW-0732">Signal</keyword>
<comment type="subcellular location">
    <subcellularLocation>
        <location evidence="1">Cell outer membrane</location>
    </subcellularLocation>
</comment>
<reference evidence="8 9" key="1">
    <citation type="submission" date="2019-04" db="EMBL/GenBank/DDBJ databases">
        <title>Niastella caeni sp. nov., isolated from activated sludge.</title>
        <authorList>
            <person name="Sheng M."/>
        </authorList>
    </citation>
    <scope>NUCLEOTIDE SEQUENCE [LARGE SCALE GENOMIC DNA]</scope>
    <source>
        <strain evidence="8 9">HX-2-15</strain>
    </source>
</reference>
<protein>
    <submittedName>
        <fullName evidence="8">RagB/SusD family nutrient uptake outer membrane protein</fullName>
    </submittedName>
</protein>
<keyword evidence="5" id="KW-0998">Cell outer membrane</keyword>
<dbReference type="EMBL" id="STFF01000001">
    <property type="protein sequence ID" value="THU40628.1"/>
    <property type="molecule type" value="Genomic_DNA"/>
</dbReference>
<keyword evidence="9" id="KW-1185">Reference proteome</keyword>
<feature type="domain" description="RagB/SusD" evidence="6">
    <location>
        <begin position="321"/>
        <end position="464"/>
    </location>
</feature>
<dbReference type="PROSITE" id="PS51257">
    <property type="entry name" value="PROKAR_LIPOPROTEIN"/>
    <property type="match status" value="1"/>
</dbReference>
<dbReference type="SUPFAM" id="SSF48452">
    <property type="entry name" value="TPR-like"/>
    <property type="match status" value="1"/>
</dbReference>
<dbReference type="Pfam" id="PF14322">
    <property type="entry name" value="SusD-like_3"/>
    <property type="match status" value="1"/>
</dbReference>
<name>A0A4S8HXX2_9BACT</name>
<comment type="caution">
    <text evidence="8">The sequence shown here is derived from an EMBL/GenBank/DDBJ whole genome shotgun (WGS) entry which is preliminary data.</text>
</comment>
<evidence type="ECO:0000256" key="2">
    <source>
        <dbReference type="ARBA" id="ARBA00006275"/>
    </source>
</evidence>
<evidence type="ECO:0000256" key="5">
    <source>
        <dbReference type="ARBA" id="ARBA00023237"/>
    </source>
</evidence>
<dbReference type="AlphaFoldDB" id="A0A4S8HXX2"/>
<dbReference type="Pfam" id="PF07980">
    <property type="entry name" value="SusD_RagB"/>
    <property type="match status" value="1"/>
</dbReference>
<evidence type="ECO:0000259" key="6">
    <source>
        <dbReference type="Pfam" id="PF07980"/>
    </source>
</evidence>